<evidence type="ECO:0000313" key="3">
    <source>
        <dbReference type="Proteomes" id="UP000254968"/>
    </source>
</evidence>
<dbReference type="OrthoDB" id="5640095at2"/>
<accession>A0A378JXZ2</accession>
<proteinExistence type="predicted"/>
<gene>
    <name evidence="2" type="ORF">NCTC13315_02992</name>
</gene>
<name>A0A378JXZ2_9GAMM</name>
<dbReference type="RefSeq" id="WP_115304239.1">
    <property type="nucleotide sequence ID" value="NZ_CAAAHO010000012.1"/>
</dbReference>
<organism evidence="2 3">
    <name type="scientific">Legionella beliardensis</name>
    <dbReference type="NCBI Taxonomy" id="91822"/>
    <lineage>
        <taxon>Bacteria</taxon>
        <taxon>Pseudomonadati</taxon>
        <taxon>Pseudomonadota</taxon>
        <taxon>Gammaproteobacteria</taxon>
        <taxon>Legionellales</taxon>
        <taxon>Legionellaceae</taxon>
        <taxon>Legionella</taxon>
    </lineage>
</organism>
<feature type="signal peptide" evidence="1">
    <location>
        <begin position="1"/>
        <end position="21"/>
    </location>
</feature>
<dbReference type="Pfam" id="PF05150">
    <property type="entry name" value="Legionella_OMP"/>
    <property type="match status" value="1"/>
</dbReference>
<dbReference type="Gene3D" id="2.40.160.20">
    <property type="match status" value="1"/>
</dbReference>
<dbReference type="InterPro" id="IPR007825">
    <property type="entry name" value="Major_OMP_Legionella"/>
</dbReference>
<keyword evidence="1" id="KW-0732">Signal</keyword>
<evidence type="ECO:0000256" key="1">
    <source>
        <dbReference type="SAM" id="SignalP"/>
    </source>
</evidence>
<dbReference type="AlphaFoldDB" id="A0A378JXZ2"/>
<keyword evidence="3" id="KW-1185">Reference proteome</keyword>
<dbReference type="EMBL" id="UGNV01000004">
    <property type="protein sequence ID" value="STX55621.1"/>
    <property type="molecule type" value="Genomic_DNA"/>
</dbReference>
<protein>
    <submittedName>
        <fullName evidence="2">Major outer membrane protein</fullName>
    </submittedName>
</protein>
<feature type="chain" id="PRO_5016623076" evidence="1">
    <location>
        <begin position="22"/>
        <end position="333"/>
    </location>
</feature>
<reference evidence="2 3" key="1">
    <citation type="submission" date="2018-06" db="EMBL/GenBank/DDBJ databases">
        <authorList>
            <consortium name="Pathogen Informatics"/>
            <person name="Doyle S."/>
        </authorList>
    </citation>
    <scope>NUCLEOTIDE SEQUENCE [LARGE SCALE GENOMIC DNA]</scope>
    <source>
        <strain evidence="2 3">NCTC13315</strain>
    </source>
</reference>
<dbReference type="Proteomes" id="UP000254968">
    <property type="component" value="Unassembled WGS sequence"/>
</dbReference>
<evidence type="ECO:0000313" key="2">
    <source>
        <dbReference type="EMBL" id="STX55621.1"/>
    </source>
</evidence>
<sequence>MNRVIPLAIYASLLISGNAMAIEKEPLVGACAPGTSLCALLSPGGFYASGTGYYIQPSETGLGLFTDSWQYSTPGGVYSRSKPFNPDYEWEWAVKLGYDLPNSANSIEVRYFRLDNHTHAINDTSDGPISFGSAFFPDTSLEFEPGDTFVSDAHLTYKLDQADLVFGRSYAEVFKRYTFRPKVGVRYLDFEHRLTFAAPGYVISKFDGAGPLLGVDGRYALTENFGLVGNFEYAAIVGEIDSRNFLTLGQSVTYRSPKQDRVINNIVAKVGLDFAYPIGNGLLLAIEGGYEVGQYFNSSDIIQANFSTGPRIVSIETNHFSYQGPYATLTIHA</sequence>